<dbReference type="RefSeq" id="WP_132379875.1">
    <property type="nucleotide sequence ID" value="NZ_DAIQXH010000153.1"/>
</dbReference>
<keyword evidence="1" id="KW-0812">Transmembrane</keyword>
<evidence type="ECO:0000313" key="3">
    <source>
        <dbReference type="Proteomes" id="UP000295726"/>
    </source>
</evidence>
<organism evidence="2 3">
    <name type="scientific">Muricomes intestini</name>
    <dbReference type="NCBI Taxonomy" id="1796634"/>
    <lineage>
        <taxon>Bacteria</taxon>
        <taxon>Bacillati</taxon>
        <taxon>Bacillota</taxon>
        <taxon>Clostridia</taxon>
        <taxon>Lachnospirales</taxon>
        <taxon>Lachnospiraceae</taxon>
        <taxon>Muricomes</taxon>
    </lineage>
</organism>
<proteinExistence type="predicted"/>
<accession>A0A4R3KB26</accession>
<comment type="caution">
    <text evidence="2">The sequence shown here is derived from an EMBL/GenBank/DDBJ whole genome shotgun (WGS) entry which is preliminary data.</text>
</comment>
<feature type="transmembrane region" description="Helical" evidence="1">
    <location>
        <begin position="6"/>
        <end position="22"/>
    </location>
</feature>
<sequence length="46" mass="4854">MGTVIVGAVLLGVVAIIIRKLVRDKKSGKSLQCGVDCRNCGGHCER</sequence>
<reference evidence="2 3" key="1">
    <citation type="submission" date="2019-03" db="EMBL/GenBank/DDBJ databases">
        <title>Genomic Encyclopedia of Type Strains, Phase IV (KMG-IV): sequencing the most valuable type-strain genomes for metagenomic binning, comparative biology and taxonomic classification.</title>
        <authorList>
            <person name="Goeker M."/>
        </authorList>
    </citation>
    <scope>NUCLEOTIDE SEQUENCE [LARGE SCALE GENOMIC DNA]</scope>
    <source>
        <strain evidence="2 3">DSM 29489</strain>
    </source>
</reference>
<keyword evidence="1" id="KW-0472">Membrane</keyword>
<dbReference type="EMBL" id="SLZZ01000006">
    <property type="protein sequence ID" value="TCS80237.1"/>
    <property type="molecule type" value="Genomic_DNA"/>
</dbReference>
<keyword evidence="3" id="KW-1185">Reference proteome</keyword>
<evidence type="ECO:0000313" key="2">
    <source>
        <dbReference type="EMBL" id="TCS80237.1"/>
    </source>
</evidence>
<name>A0A4R3KB26_9FIRM</name>
<gene>
    <name evidence="2" type="ORF">EDD59_10663</name>
</gene>
<dbReference type="Pfam" id="PF12669">
    <property type="entry name" value="FeoB_associated"/>
    <property type="match status" value="1"/>
</dbReference>
<protein>
    <submittedName>
        <fullName evidence="2">Attachment p12 family protein</fullName>
    </submittedName>
</protein>
<dbReference type="AlphaFoldDB" id="A0A4R3KB26"/>
<evidence type="ECO:0000256" key="1">
    <source>
        <dbReference type="SAM" id="Phobius"/>
    </source>
</evidence>
<keyword evidence="1" id="KW-1133">Transmembrane helix</keyword>
<dbReference type="Proteomes" id="UP000295726">
    <property type="component" value="Unassembled WGS sequence"/>
</dbReference>